<reference evidence="5 6" key="1">
    <citation type="journal article" date="2015" name="Proc. Natl. Acad. Sci. U.S.A.">
        <title>The resurrection genome of Boea hygrometrica: A blueprint for survival of dehydration.</title>
        <authorList>
            <person name="Xiao L."/>
            <person name="Yang G."/>
            <person name="Zhang L."/>
            <person name="Yang X."/>
            <person name="Zhao S."/>
            <person name="Ji Z."/>
            <person name="Zhou Q."/>
            <person name="Hu M."/>
            <person name="Wang Y."/>
            <person name="Chen M."/>
            <person name="Xu Y."/>
            <person name="Jin H."/>
            <person name="Xiao X."/>
            <person name="Hu G."/>
            <person name="Bao F."/>
            <person name="Hu Y."/>
            <person name="Wan P."/>
            <person name="Li L."/>
            <person name="Deng X."/>
            <person name="Kuang T."/>
            <person name="Xiang C."/>
            <person name="Zhu J.K."/>
            <person name="Oliver M.J."/>
            <person name="He Y."/>
        </authorList>
    </citation>
    <scope>NUCLEOTIDE SEQUENCE [LARGE SCALE GENOMIC DNA]</scope>
    <source>
        <strain evidence="6">cv. XS01</strain>
    </source>
</reference>
<proteinExistence type="inferred from homology"/>
<evidence type="ECO:0000256" key="1">
    <source>
        <dbReference type="ARBA" id="ARBA00009995"/>
    </source>
</evidence>
<dbReference type="Proteomes" id="UP000250235">
    <property type="component" value="Unassembled WGS sequence"/>
</dbReference>
<accession>A0A2Z7DCB0</accession>
<sequence>MDAGQRSVRVLMFPWLAYGHISPFLQLARTLARRNFMFYIASSEINLASMRGKISEKESDSIKLVDLHIPASPELPSHYHTTNGLPPHLMPALKEAMDLCRPRISALLKTLMPDLVLYDFLHPSVPEEAAAHDIPAVLFLSTGAAASSYFIHHCFENHASEYPFPGVSLRESECPKSTGIKASDFDRLRECVTRSCQIVLIKSFREIEGKYLGYLSTLTGKKFVPVGTVFQYPETMKNREHDKFIEWLDEKVEEIALGLEESGANFILVLRSPERGKIQEMLPRGFAERVCERGMVVEGWAPQASILSHPSVGGFLSHCGWSSVMEAIHCSVAIIAVPMHLDQPLNARLVEELGIGEEVVRNGQGNLAVVIRKVLLETGEDSLKSKMREWSKRVREKGEEDADVVAVELVTLCERSGGMGLLPSNSVNGDGFFIYKTDRVNQTGLQGFPNQTVVK</sequence>
<dbReference type="InterPro" id="IPR002213">
    <property type="entry name" value="UDP_glucos_trans"/>
</dbReference>
<comment type="similarity">
    <text evidence="1">Belongs to the UDP-glycosyltransferase family.</text>
</comment>
<evidence type="ECO:0000313" key="5">
    <source>
        <dbReference type="EMBL" id="KZV54936.1"/>
    </source>
</evidence>
<dbReference type="GO" id="GO:0016138">
    <property type="term" value="P:glycoside biosynthetic process"/>
    <property type="evidence" value="ECO:0007669"/>
    <property type="project" value="UniProtKB-ARBA"/>
</dbReference>
<feature type="domain" description="Glycosyltransferase N-terminal" evidence="4">
    <location>
        <begin position="7"/>
        <end position="217"/>
    </location>
</feature>
<keyword evidence="2" id="KW-0328">Glycosyltransferase</keyword>
<name>A0A2Z7DCB0_9LAMI</name>
<keyword evidence="6" id="KW-1185">Reference proteome</keyword>
<protein>
    <submittedName>
        <fullName evidence="5">Flavanone 7-O-glucoside 2''-O-beta-L-rhamnosyltransferase-like</fullName>
    </submittedName>
</protein>
<evidence type="ECO:0000256" key="3">
    <source>
        <dbReference type="ARBA" id="ARBA00022679"/>
    </source>
</evidence>
<dbReference type="InterPro" id="IPR058980">
    <property type="entry name" value="Glyco_transf_N"/>
</dbReference>
<dbReference type="AlphaFoldDB" id="A0A2Z7DCB0"/>
<evidence type="ECO:0000259" key="4">
    <source>
        <dbReference type="Pfam" id="PF26168"/>
    </source>
</evidence>
<dbReference type="GO" id="GO:0008194">
    <property type="term" value="F:UDP-glycosyltransferase activity"/>
    <property type="evidence" value="ECO:0007669"/>
    <property type="project" value="InterPro"/>
</dbReference>
<dbReference type="FunFam" id="3.40.50.2000:FF:000060">
    <property type="entry name" value="Glycosyltransferase"/>
    <property type="match status" value="1"/>
</dbReference>
<dbReference type="EMBL" id="KQ989065">
    <property type="protein sequence ID" value="KZV54936.1"/>
    <property type="molecule type" value="Genomic_DNA"/>
</dbReference>
<organism evidence="5 6">
    <name type="scientific">Dorcoceras hygrometricum</name>
    <dbReference type="NCBI Taxonomy" id="472368"/>
    <lineage>
        <taxon>Eukaryota</taxon>
        <taxon>Viridiplantae</taxon>
        <taxon>Streptophyta</taxon>
        <taxon>Embryophyta</taxon>
        <taxon>Tracheophyta</taxon>
        <taxon>Spermatophyta</taxon>
        <taxon>Magnoliopsida</taxon>
        <taxon>eudicotyledons</taxon>
        <taxon>Gunneridae</taxon>
        <taxon>Pentapetalae</taxon>
        <taxon>asterids</taxon>
        <taxon>lamiids</taxon>
        <taxon>Lamiales</taxon>
        <taxon>Gesneriaceae</taxon>
        <taxon>Didymocarpoideae</taxon>
        <taxon>Trichosporeae</taxon>
        <taxon>Loxocarpinae</taxon>
        <taxon>Dorcoceras</taxon>
    </lineage>
</organism>
<dbReference type="Gene3D" id="3.40.50.2000">
    <property type="entry name" value="Glycogen Phosphorylase B"/>
    <property type="match status" value="2"/>
</dbReference>
<evidence type="ECO:0000313" key="6">
    <source>
        <dbReference type="Proteomes" id="UP000250235"/>
    </source>
</evidence>
<evidence type="ECO:0000256" key="2">
    <source>
        <dbReference type="ARBA" id="ARBA00022676"/>
    </source>
</evidence>
<dbReference type="SUPFAM" id="SSF53756">
    <property type="entry name" value="UDP-Glycosyltransferase/glycogen phosphorylase"/>
    <property type="match status" value="1"/>
</dbReference>
<dbReference type="Pfam" id="PF26168">
    <property type="entry name" value="Glyco_transf_N"/>
    <property type="match status" value="1"/>
</dbReference>
<gene>
    <name evidence="5" type="ORF">F511_27780</name>
</gene>
<dbReference type="PANTHER" id="PTHR48044">
    <property type="entry name" value="GLYCOSYLTRANSFERASE"/>
    <property type="match status" value="1"/>
</dbReference>
<dbReference type="CDD" id="cd03784">
    <property type="entry name" value="GT1_Gtf-like"/>
    <property type="match status" value="1"/>
</dbReference>
<dbReference type="Pfam" id="PF00201">
    <property type="entry name" value="UDPGT"/>
    <property type="match status" value="1"/>
</dbReference>
<dbReference type="OrthoDB" id="5835829at2759"/>
<dbReference type="PANTHER" id="PTHR48044:SF29">
    <property type="entry name" value="GLYCOSYLTRANSFERASE"/>
    <property type="match status" value="1"/>
</dbReference>
<keyword evidence="3 5" id="KW-0808">Transferase</keyword>